<name>D9RZH4_THEOJ</name>
<reference evidence="2 3" key="1">
    <citation type="journal article" date="2010" name="Stand. Genomic Sci.">
        <title>Complete genome sequence of Thermosediminibacter oceani type strain (JW/IW-1228P).</title>
        <authorList>
            <person name="Pitluck S."/>
            <person name="Yasawong M."/>
            <person name="Munk C."/>
            <person name="Nolan M."/>
            <person name="Lapidus A."/>
            <person name="Lucas S."/>
            <person name="Glavina Del Rio T."/>
            <person name="Tice H."/>
            <person name="Cheng J.F."/>
            <person name="Bruce D."/>
            <person name="Detter C."/>
            <person name="Tapia R."/>
            <person name="Han C."/>
            <person name="Goodwin L."/>
            <person name="Liolios K."/>
            <person name="Ivanova N."/>
            <person name="Mavromatis K."/>
            <person name="Mikhailova N."/>
            <person name="Pati A."/>
            <person name="Chen A."/>
            <person name="Palaniappan K."/>
            <person name="Land M."/>
            <person name="Hauser L."/>
            <person name="Chang Y.J."/>
            <person name="Jeffries C.D."/>
            <person name="Rohde M."/>
            <person name="Spring S."/>
            <person name="Sikorski J."/>
            <person name="Goker M."/>
            <person name="Woyke T."/>
            <person name="Bristow J."/>
            <person name="Eisen J.A."/>
            <person name="Markowitz V."/>
            <person name="Hugenholtz P."/>
            <person name="Kyrpides N.C."/>
            <person name="Klenk H.P."/>
        </authorList>
    </citation>
    <scope>NUCLEOTIDE SEQUENCE [LARGE SCALE GENOMIC DNA]</scope>
    <source>
        <strain evidence="3">ATCC BAA-1034 / DSM 16646 / JW/IW-1228P</strain>
    </source>
</reference>
<keyword evidence="1" id="KW-1133">Transmembrane helix</keyword>
<organism evidence="2 3">
    <name type="scientific">Thermosediminibacter oceani (strain ATCC BAA-1034 / DSM 16646 / JW/IW-1228P)</name>
    <dbReference type="NCBI Taxonomy" id="555079"/>
    <lineage>
        <taxon>Bacteria</taxon>
        <taxon>Bacillati</taxon>
        <taxon>Bacillota</taxon>
        <taxon>Clostridia</taxon>
        <taxon>Thermosediminibacterales</taxon>
        <taxon>Thermosediminibacteraceae</taxon>
        <taxon>Thermosediminibacter</taxon>
    </lineage>
</organism>
<dbReference type="KEGG" id="toc:Toce_0080"/>
<dbReference type="OrthoDB" id="47760at2"/>
<protein>
    <submittedName>
        <fullName evidence="2">Uncharacterized protein</fullName>
    </submittedName>
</protein>
<dbReference type="Proteomes" id="UP000000272">
    <property type="component" value="Chromosome"/>
</dbReference>
<dbReference type="RefSeq" id="WP_013274924.1">
    <property type="nucleotide sequence ID" value="NC_014377.1"/>
</dbReference>
<evidence type="ECO:0000313" key="3">
    <source>
        <dbReference type="Proteomes" id="UP000000272"/>
    </source>
</evidence>
<dbReference type="InterPro" id="IPR035287">
    <property type="entry name" value="DUF5362"/>
</dbReference>
<keyword evidence="1" id="KW-0472">Membrane</keyword>
<dbReference type="Pfam" id="PF17319">
    <property type="entry name" value="DUF5362"/>
    <property type="match status" value="1"/>
</dbReference>
<dbReference type="eggNOG" id="ENOG5033731">
    <property type="taxonomic scope" value="Bacteria"/>
</dbReference>
<dbReference type="EMBL" id="CP002131">
    <property type="protein sequence ID" value="ADL06872.1"/>
    <property type="molecule type" value="Genomic_DNA"/>
</dbReference>
<keyword evidence="3" id="KW-1185">Reference proteome</keyword>
<dbReference type="HOGENOM" id="CLU_168850_0_0_9"/>
<feature type="transmembrane region" description="Helical" evidence="1">
    <location>
        <begin position="7"/>
        <end position="27"/>
    </location>
</feature>
<sequence>MNLKQKLDELCTWVGIVGWVTTIAGAIEAIIGLFAYVIGALPGVITLILGIKLLGARKYAKSIALSQEYNEQDMVLLIKELTAYFKIQGLFIIIGFSAAIIVALSGFLLYQ</sequence>
<feature type="transmembrane region" description="Helical" evidence="1">
    <location>
        <begin position="33"/>
        <end position="54"/>
    </location>
</feature>
<dbReference type="AlphaFoldDB" id="D9RZH4"/>
<accession>D9RZH4</accession>
<gene>
    <name evidence="2" type="ordered locus">Toce_0080</name>
</gene>
<feature type="transmembrane region" description="Helical" evidence="1">
    <location>
        <begin position="89"/>
        <end position="110"/>
    </location>
</feature>
<evidence type="ECO:0000313" key="2">
    <source>
        <dbReference type="EMBL" id="ADL06872.1"/>
    </source>
</evidence>
<evidence type="ECO:0000256" key="1">
    <source>
        <dbReference type="SAM" id="Phobius"/>
    </source>
</evidence>
<keyword evidence="1" id="KW-0812">Transmembrane</keyword>
<proteinExistence type="predicted"/>